<feature type="transmembrane region" description="Helical" evidence="2">
    <location>
        <begin position="161"/>
        <end position="178"/>
    </location>
</feature>
<feature type="transmembrane region" description="Helical" evidence="2">
    <location>
        <begin position="20"/>
        <end position="42"/>
    </location>
</feature>
<dbReference type="AlphaFoldDB" id="A0A9P5ZVP4"/>
<dbReference type="Proteomes" id="UP000807025">
    <property type="component" value="Unassembled WGS sequence"/>
</dbReference>
<accession>A0A9P5ZVP4</accession>
<feature type="compositionally biased region" description="Basic and acidic residues" evidence="1">
    <location>
        <begin position="287"/>
        <end position="296"/>
    </location>
</feature>
<sequence length="381" mass="42502">MTDWQSDSKISRNEASLSRLVHVFIGIFIWECVMFLGVDWRYARHMKWEQPQMILGFLNRAVLLASLIGLIVNVTVTTEANCRPLHFSINLCTNIAIELASIGLTLRILAVWGQGRMVPVTVFFCVCLLVQVSLFLGAPIVGCVITDTGNLTPTLGYTFDTPYFLILFASAGWVYFFPCKKVPICNRISLRELCWFGAAFLASLVNTVFICLDLNRVMAIITVVPSTVVISIASGRVIRHWAESHRALVRPETTEQRRTATQCSAYKQTRFNLLKRWLSHLGSPTREALDSPDFRRLSSPSTSHGSTVRATNSIRQSSITLPSLNPSSIYVPNRASQNPSTHLDSDSETSDKGDRYDLDAQLVATERRNTASIIGTNLLEV</sequence>
<gene>
    <name evidence="3" type="ORF">BDN71DRAFT_1449089</name>
</gene>
<feature type="compositionally biased region" description="Polar residues" evidence="1">
    <location>
        <begin position="298"/>
        <end position="342"/>
    </location>
</feature>
<keyword evidence="4" id="KW-1185">Reference proteome</keyword>
<keyword evidence="2" id="KW-1133">Transmembrane helix</keyword>
<evidence type="ECO:0000256" key="2">
    <source>
        <dbReference type="SAM" id="Phobius"/>
    </source>
</evidence>
<protein>
    <submittedName>
        <fullName evidence="3">Uncharacterized protein</fullName>
    </submittedName>
</protein>
<feature type="transmembrane region" description="Helical" evidence="2">
    <location>
        <begin position="87"/>
        <end position="109"/>
    </location>
</feature>
<feature type="transmembrane region" description="Helical" evidence="2">
    <location>
        <begin position="54"/>
        <end position="75"/>
    </location>
</feature>
<feature type="compositionally biased region" description="Basic and acidic residues" evidence="1">
    <location>
        <begin position="343"/>
        <end position="354"/>
    </location>
</feature>
<evidence type="ECO:0000313" key="3">
    <source>
        <dbReference type="EMBL" id="KAF9494357.1"/>
    </source>
</evidence>
<evidence type="ECO:0000313" key="4">
    <source>
        <dbReference type="Proteomes" id="UP000807025"/>
    </source>
</evidence>
<dbReference type="OrthoDB" id="10323610at2759"/>
<evidence type="ECO:0000256" key="1">
    <source>
        <dbReference type="SAM" id="MobiDB-lite"/>
    </source>
</evidence>
<reference evidence="3" key="1">
    <citation type="submission" date="2020-11" db="EMBL/GenBank/DDBJ databases">
        <authorList>
            <consortium name="DOE Joint Genome Institute"/>
            <person name="Ahrendt S."/>
            <person name="Riley R."/>
            <person name="Andreopoulos W."/>
            <person name="Labutti K."/>
            <person name="Pangilinan J."/>
            <person name="Ruiz-Duenas F.J."/>
            <person name="Barrasa J.M."/>
            <person name="Sanchez-Garcia M."/>
            <person name="Camarero S."/>
            <person name="Miyauchi S."/>
            <person name="Serrano A."/>
            <person name="Linde D."/>
            <person name="Babiker R."/>
            <person name="Drula E."/>
            <person name="Ayuso-Fernandez I."/>
            <person name="Pacheco R."/>
            <person name="Padilla G."/>
            <person name="Ferreira P."/>
            <person name="Barriuso J."/>
            <person name="Kellner H."/>
            <person name="Castanera R."/>
            <person name="Alfaro M."/>
            <person name="Ramirez L."/>
            <person name="Pisabarro A.G."/>
            <person name="Kuo A."/>
            <person name="Tritt A."/>
            <person name="Lipzen A."/>
            <person name="He G."/>
            <person name="Yan M."/>
            <person name="Ng V."/>
            <person name="Cullen D."/>
            <person name="Martin F."/>
            <person name="Rosso M.-N."/>
            <person name="Henrissat B."/>
            <person name="Hibbett D."/>
            <person name="Martinez A.T."/>
            <person name="Grigoriev I.V."/>
        </authorList>
    </citation>
    <scope>NUCLEOTIDE SEQUENCE</scope>
    <source>
        <strain evidence="3">ATCC 90797</strain>
    </source>
</reference>
<feature type="transmembrane region" description="Helical" evidence="2">
    <location>
        <begin position="190"/>
        <end position="210"/>
    </location>
</feature>
<feature type="transmembrane region" description="Helical" evidence="2">
    <location>
        <begin position="216"/>
        <end position="238"/>
    </location>
</feature>
<keyword evidence="2" id="KW-0812">Transmembrane</keyword>
<keyword evidence="2" id="KW-0472">Membrane</keyword>
<proteinExistence type="predicted"/>
<feature type="region of interest" description="Disordered" evidence="1">
    <location>
        <begin position="285"/>
        <end position="354"/>
    </location>
</feature>
<dbReference type="EMBL" id="MU154574">
    <property type="protein sequence ID" value="KAF9494357.1"/>
    <property type="molecule type" value="Genomic_DNA"/>
</dbReference>
<name>A0A9P5ZVP4_PLEER</name>
<feature type="transmembrane region" description="Helical" evidence="2">
    <location>
        <begin position="121"/>
        <end position="141"/>
    </location>
</feature>
<comment type="caution">
    <text evidence="3">The sequence shown here is derived from an EMBL/GenBank/DDBJ whole genome shotgun (WGS) entry which is preliminary data.</text>
</comment>
<organism evidence="3 4">
    <name type="scientific">Pleurotus eryngii</name>
    <name type="common">Boletus of the steppes</name>
    <dbReference type="NCBI Taxonomy" id="5323"/>
    <lineage>
        <taxon>Eukaryota</taxon>
        <taxon>Fungi</taxon>
        <taxon>Dikarya</taxon>
        <taxon>Basidiomycota</taxon>
        <taxon>Agaricomycotina</taxon>
        <taxon>Agaricomycetes</taxon>
        <taxon>Agaricomycetidae</taxon>
        <taxon>Agaricales</taxon>
        <taxon>Pleurotineae</taxon>
        <taxon>Pleurotaceae</taxon>
        <taxon>Pleurotus</taxon>
    </lineage>
</organism>